<feature type="coiled-coil region" evidence="1">
    <location>
        <begin position="235"/>
        <end position="269"/>
    </location>
</feature>
<feature type="coiled-coil region" evidence="1">
    <location>
        <begin position="145"/>
        <end position="203"/>
    </location>
</feature>
<feature type="region of interest" description="Disordered" evidence="2">
    <location>
        <begin position="1"/>
        <end position="20"/>
    </location>
</feature>
<dbReference type="PANTHER" id="PTHR18887">
    <property type="entry name" value="GOLGI-ASSOCIATED PROTEIN GCP360-RELATED"/>
    <property type="match status" value="1"/>
</dbReference>
<evidence type="ECO:0000313" key="4">
    <source>
        <dbReference type="Proteomes" id="UP001174136"/>
    </source>
</evidence>
<dbReference type="EMBL" id="JAOPHQ010005121">
    <property type="protein sequence ID" value="KAK0136920.1"/>
    <property type="molecule type" value="Genomic_DNA"/>
</dbReference>
<keyword evidence="1" id="KW-0175">Coiled coil</keyword>
<protein>
    <submittedName>
        <fullName evidence="3">Uncharacterized protein</fullName>
    </submittedName>
</protein>
<comment type="caution">
    <text evidence="3">The sequence shown here is derived from an EMBL/GenBank/DDBJ whole genome shotgun (WGS) entry which is preliminary data.</text>
</comment>
<accession>A0AA47MAY4</accession>
<feature type="coiled-coil region" evidence="1">
    <location>
        <begin position="341"/>
        <end position="395"/>
    </location>
</feature>
<gene>
    <name evidence="3" type="ORF">N1851_026890</name>
</gene>
<feature type="region of interest" description="Disordered" evidence="2">
    <location>
        <begin position="62"/>
        <end position="111"/>
    </location>
</feature>
<dbReference type="InterPro" id="IPR026202">
    <property type="entry name" value="GOLGB1"/>
</dbReference>
<reference evidence="3" key="1">
    <citation type="journal article" date="2023" name="Front. Mar. Sci.">
        <title>A new Merluccius polli reference genome to investigate the effects of global change in West African waters.</title>
        <authorList>
            <person name="Mateo J.L."/>
            <person name="Blanco-Fernandez C."/>
            <person name="Garcia-Vazquez E."/>
            <person name="Machado-Schiaffino G."/>
        </authorList>
    </citation>
    <scope>NUCLEOTIDE SEQUENCE</scope>
    <source>
        <strain evidence="3">C29</strain>
        <tissue evidence="3">Fin</tissue>
    </source>
</reference>
<name>A0AA47MAY4_MERPO</name>
<evidence type="ECO:0000256" key="2">
    <source>
        <dbReference type="SAM" id="MobiDB-lite"/>
    </source>
</evidence>
<sequence>MTERMRRLQVERESLESRMEAEKHVMRAQLRDLMEKQQAEVRRLTDEHQALLAQTQQDLLGQLQELRRSSAASQPGPGQGNMDTANMDTDSPRLAELEAQAKQKTDEASKSEAKFLKMKAWSKSRIRQLEEELRKSQAGGAPPELTALRSRITQLEEEREESIWKLEQYDELKVQNDVLENKLVVYEEQQRTLQADLEQVTKRAASQASESGSTDDHQSQVLEWQEMVSEAVNSRDRAREEKAAMALRISHMEEEREVLVSRQQELEEELTQVHGLGQHRAQKLGAPAQRSLQEDFEFDGQPQFQQPCGAPESTDAMEGENMGGWWPEYSSPDPGGLRSVVTELELERNQLQEQILGLEEHCQDLEDRLQLQARIESLQNESERLQGQLANLRSQQSRDAEKHQLLVSSLNEQLKGLSDTQECLESSLIEKENTLAQTSEKLELISSLQESLCEKEIQHKDVSDKLLHAEHNLMEVSKKSSGFEKQSFQLKAEVVDVTQKLSVLKDKLKFQLP</sequence>
<dbReference type="PANTHER" id="PTHR18887:SF4">
    <property type="entry name" value="GOLGIN SUBFAMILY B MEMBER 1-LIKE"/>
    <property type="match status" value="1"/>
</dbReference>
<proteinExistence type="predicted"/>
<organism evidence="3 4">
    <name type="scientific">Merluccius polli</name>
    <name type="common">Benguela hake</name>
    <name type="synonym">Merluccius cadenati</name>
    <dbReference type="NCBI Taxonomy" id="89951"/>
    <lineage>
        <taxon>Eukaryota</taxon>
        <taxon>Metazoa</taxon>
        <taxon>Chordata</taxon>
        <taxon>Craniata</taxon>
        <taxon>Vertebrata</taxon>
        <taxon>Euteleostomi</taxon>
        <taxon>Actinopterygii</taxon>
        <taxon>Neopterygii</taxon>
        <taxon>Teleostei</taxon>
        <taxon>Neoteleostei</taxon>
        <taxon>Acanthomorphata</taxon>
        <taxon>Zeiogadaria</taxon>
        <taxon>Gadariae</taxon>
        <taxon>Gadiformes</taxon>
        <taxon>Gadoidei</taxon>
        <taxon>Merlucciidae</taxon>
        <taxon>Merluccius</taxon>
    </lineage>
</organism>
<keyword evidence="4" id="KW-1185">Reference proteome</keyword>
<dbReference type="Proteomes" id="UP001174136">
    <property type="component" value="Unassembled WGS sequence"/>
</dbReference>
<evidence type="ECO:0000256" key="1">
    <source>
        <dbReference type="SAM" id="Coils"/>
    </source>
</evidence>
<feature type="compositionally biased region" description="Basic and acidic residues" evidence="2">
    <location>
        <begin position="90"/>
        <end position="111"/>
    </location>
</feature>
<dbReference type="GO" id="GO:0005794">
    <property type="term" value="C:Golgi apparatus"/>
    <property type="evidence" value="ECO:0007669"/>
    <property type="project" value="InterPro"/>
</dbReference>
<evidence type="ECO:0000313" key="3">
    <source>
        <dbReference type="EMBL" id="KAK0136920.1"/>
    </source>
</evidence>
<dbReference type="AlphaFoldDB" id="A0AA47MAY4"/>